<organism evidence="1 2">
    <name type="scientific">Lampropedia hyalina DSM 16112</name>
    <dbReference type="NCBI Taxonomy" id="1122156"/>
    <lineage>
        <taxon>Bacteria</taxon>
        <taxon>Pseudomonadati</taxon>
        <taxon>Pseudomonadota</taxon>
        <taxon>Betaproteobacteria</taxon>
        <taxon>Burkholderiales</taxon>
        <taxon>Comamonadaceae</taxon>
        <taxon>Lampropedia</taxon>
    </lineage>
</organism>
<accession>A0A1M5DAX7</accession>
<keyword evidence="2" id="KW-1185">Reference proteome</keyword>
<dbReference type="Proteomes" id="UP000184327">
    <property type="component" value="Unassembled WGS sequence"/>
</dbReference>
<evidence type="ECO:0000313" key="1">
    <source>
        <dbReference type="EMBL" id="SHF64060.1"/>
    </source>
</evidence>
<protein>
    <submittedName>
        <fullName evidence="1">Uncharacterized protein</fullName>
    </submittedName>
</protein>
<evidence type="ECO:0000313" key="2">
    <source>
        <dbReference type="Proteomes" id="UP000184327"/>
    </source>
</evidence>
<gene>
    <name evidence="1" type="ORF">SAMN02745117_02342</name>
</gene>
<name>A0A1M5DAX7_9BURK</name>
<dbReference type="AlphaFoldDB" id="A0A1M5DAX7"/>
<proteinExistence type="predicted"/>
<reference evidence="1 2" key="1">
    <citation type="submission" date="2016-11" db="EMBL/GenBank/DDBJ databases">
        <authorList>
            <person name="Jaros S."/>
            <person name="Januszkiewicz K."/>
            <person name="Wedrychowicz H."/>
        </authorList>
    </citation>
    <scope>NUCLEOTIDE SEQUENCE [LARGE SCALE GENOMIC DNA]</scope>
    <source>
        <strain evidence="1 2">DSM 16112</strain>
    </source>
</reference>
<sequence>MIFSDPATLAILPVAIDLNHAADIPTLVQVVEVPVLTEQVVLAPVSAAVLAQRDVAVTGTLEQGLSDAVQQQIVASVLPRIDALLQAEIQRAMERVLEQQAQSLASLQALLPTWGESLRQDCANVVRQCVQDTVAVERSVDAGAVSASVSH</sequence>
<dbReference type="STRING" id="1122156.SAMN02745117_02342"/>
<dbReference type="EMBL" id="FQUZ01000032">
    <property type="protein sequence ID" value="SHF64060.1"/>
    <property type="molecule type" value="Genomic_DNA"/>
</dbReference>